<gene>
    <name evidence="1" type="ORF">O6H91_17G053900</name>
</gene>
<reference evidence="2" key="1">
    <citation type="journal article" date="2024" name="Proc. Natl. Acad. Sci. U.S.A.">
        <title>Extraordinary preservation of gene collinearity over three hundred million years revealed in homosporous lycophytes.</title>
        <authorList>
            <person name="Li C."/>
            <person name="Wickell D."/>
            <person name="Kuo L.Y."/>
            <person name="Chen X."/>
            <person name="Nie B."/>
            <person name="Liao X."/>
            <person name="Peng D."/>
            <person name="Ji J."/>
            <person name="Jenkins J."/>
            <person name="Williams M."/>
            <person name="Shu S."/>
            <person name="Plott C."/>
            <person name="Barry K."/>
            <person name="Rajasekar S."/>
            <person name="Grimwood J."/>
            <person name="Han X."/>
            <person name="Sun S."/>
            <person name="Hou Z."/>
            <person name="He W."/>
            <person name="Dai G."/>
            <person name="Sun C."/>
            <person name="Schmutz J."/>
            <person name="Leebens-Mack J.H."/>
            <person name="Li F.W."/>
            <person name="Wang L."/>
        </authorList>
    </citation>
    <scope>NUCLEOTIDE SEQUENCE [LARGE SCALE GENOMIC DNA]</scope>
    <source>
        <strain evidence="2">cv. PW_Plant_1</strain>
    </source>
</reference>
<dbReference type="EMBL" id="CM055108">
    <property type="protein sequence ID" value="KAJ7525501.1"/>
    <property type="molecule type" value="Genomic_DNA"/>
</dbReference>
<protein>
    <submittedName>
        <fullName evidence="1">Uncharacterized protein</fullName>
    </submittedName>
</protein>
<keyword evidence="2" id="KW-1185">Reference proteome</keyword>
<proteinExistence type="predicted"/>
<evidence type="ECO:0000313" key="1">
    <source>
        <dbReference type="EMBL" id="KAJ7525501.1"/>
    </source>
</evidence>
<dbReference type="Proteomes" id="UP001162992">
    <property type="component" value="Chromosome 17"/>
</dbReference>
<comment type="caution">
    <text evidence="1">The sequence shown here is derived from an EMBL/GenBank/DDBJ whole genome shotgun (WGS) entry which is preliminary data.</text>
</comment>
<evidence type="ECO:0000313" key="2">
    <source>
        <dbReference type="Proteomes" id="UP001162992"/>
    </source>
</evidence>
<sequence>MFFPGDAASRRKVALGGRSSKEQDRQKLLEQTRLEREQRQRRRLCNHSAIVIQKFFRGRRAVAAERLALRHKFCATFGELGQKADKSVFKIQCSYLPQLLYFFSLNNSNDFWCLVGACNLLLRSLSETDNAVSLFTDGEYTAERAIIEHRVKRLARLCLLAINQHRDTFESKFVVPASLLRTGNGTEVLLDTIFLLTRDNLLWSRATLDYLLHKDLLFILRGLLLTLKAADATTLPREMPRLENILFSLALRDVQRPLDRKDPQSKFAFSAQILSIPLLWQRSPTFKQVAVSQGLWAQFIHMIAENYSEFLNTLPPASAPSFPSKICLLGNILEASGSALSQSDVTVQLVTDFANVARYLMEELPPYYFKSAENVTDDTEDGMEIDESALSMVPEPVLEQQLRYASHPDFLRNLVRVTFSQVVWRTGPDGSTGAELLGALLPLAAFCPVYSYMLTTTDNEEFYEQQRPLKLDDAVQLVLILKEAIWQLRWILAPKLSAVGTTMQNMDTQVKHMSSQGVRQFVSDASSRLLAELHDRNSRRQFTSPETFHAREAIDESFFSQAEGENSRARELLRQAPYLIPFSSRVRVYTSQVSSARQSNSSPHPFSRSRITIRRDRIVEDAFAQLNALQEEFLRGTIRVSFVNELGVEEAGVDGGGIFKDFMENITKAAFDIQYGLFKETADHLLYPNPASHMVHDDHLSYFEFLGKVLGKAMFEGILVDIPFAPFFLSKLRKKHNYLHDLPSLDPELYRSLLFIKHYEGDISELGLYFVINDNEYGEQIEVELLPGGKDMPVNNTNVIRYIHLVANYRLNSQIRQQSSYFLHGFQQLIKPEWIDMFNEHELQVLISGSHEGMDVNDLRTNVHYAGGYHEHHPVIEMFWEVLKTLDSNLQQKFLKFVTGCSRGPLLGFKYLEPQFCIQRAAPEDAPDEALDRLPTSATCMNLLKLPPYKSKEAIREKLLYSITAGAGFDLS</sequence>
<organism evidence="1 2">
    <name type="scientific">Diphasiastrum complanatum</name>
    <name type="common">Issler's clubmoss</name>
    <name type="synonym">Lycopodium complanatum</name>
    <dbReference type="NCBI Taxonomy" id="34168"/>
    <lineage>
        <taxon>Eukaryota</taxon>
        <taxon>Viridiplantae</taxon>
        <taxon>Streptophyta</taxon>
        <taxon>Embryophyta</taxon>
        <taxon>Tracheophyta</taxon>
        <taxon>Lycopodiopsida</taxon>
        <taxon>Lycopodiales</taxon>
        <taxon>Lycopodiaceae</taxon>
        <taxon>Lycopodioideae</taxon>
        <taxon>Diphasiastrum</taxon>
    </lineage>
</organism>
<accession>A0ACC2B6V5</accession>
<name>A0ACC2B6V5_DIPCM</name>